<dbReference type="RefSeq" id="XP_014657785.1">
    <property type="nucleotide sequence ID" value="XM_014802299.1"/>
</dbReference>
<proteinExistence type="predicted"/>
<evidence type="ECO:0000313" key="1">
    <source>
        <dbReference type="EMBL" id="GAK64145.1"/>
    </source>
</evidence>
<gene>
    <name evidence="1" type="ORF">PAN0_004d2354</name>
</gene>
<keyword evidence="2" id="KW-1185">Reference proteome</keyword>
<dbReference type="EMBL" id="DF830071">
    <property type="protein sequence ID" value="GAK64145.1"/>
    <property type="molecule type" value="Genomic_DNA"/>
</dbReference>
<reference evidence="2" key="1">
    <citation type="journal article" date="2014" name="Genome Announc.">
        <title>Draft Genome Sequence of the Yeast Pseudozyma antarctica Type Strain JCM10317, a Producer of the Glycolipid Biosurfactants, Mannosylerythritol Lipids.</title>
        <authorList>
            <person name="Saika A."/>
            <person name="Koike H."/>
            <person name="Hori T."/>
            <person name="Fukuoka T."/>
            <person name="Sato S."/>
            <person name="Habe H."/>
            <person name="Kitamoto D."/>
            <person name="Morita T."/>
        </authorList>
    </citation>
    <scope>NUCLEOTIDE SEQUENCE [LARGE SCALE GENOMIC DNA]</scope>
    <source>
        <strain evidence="2">JCM 10317</strain>
    </source>
</reference>
<organism evidence="1 2">
    <name type="scientific">Pseudozyma antarctica</name>
    <name type="common">Yeast</name>
    <name type="synonym">Candida antarctica</name>
    <dbReference type="NCBI Taxonomy" id="84753"/>
    <lineage>
        <taxon>Eukaryota</taxon>
        <taxon>Fungi</taxon>
        <taxon>Dikarya</taxon>
        <taxon>Basidiomycota</taxon>
        <taxon>Ustilaginomycotina</taxon>
        <taxon>Ustilaginomycetes</taxon>
        <taxon>Ustilaginales</taxon>
        <taxon>Ustilaginaceae</taxon>
        <taxon>Moesziomyces</taxon>
    </lineage>
</organism>
<dbReference type="GeneID" id="26303248"/>
<dbReference type="OrthoDB" id="10258202at2759"/>
<sequence length="152" mass="15516">MDSTSSSSGSRGWSGPSRGHRPTGGGGGGGRGGRGGRGGGRGRGRGGGWGGQHREGRQAATPNNSSNDPQLAPGQPHPGFFHESFVGNPWYDLEEKLGIPHMTAVSPNQIPASQQDDAVESSTTIDAQDEARAQSSVTDQASSTVDAQPAPE</sequence>
<dbReference type="Proteomes" id="UP000053758">
    <property type="component" value="Unassembled WGS sequence"/>
</dbReference>
<protein>
    <submittedName>
        <fullName evidence="1">Uncharacterized protein</fullName>
    </submittedName>
</protein>
<dbReference type="HOGENOM" id="CLU_1750480_0_0_1"/>
<evidence type="ECO:0000313" key="2">
    <source>
        <dbReference type="Proteomes" id="UP000053758"/>
    </source>
</evidence>
<name>A0A081CBU9_PSEA2</name>
<dbReference type="AlphaFoldDB" id="A0A081CBU9"/>
<accession>A0A081CBU9</accession>